<dbReference type="Proteomes" id="UP000799118">
    <property type="component" value="Unassembled WGS sequence"/>
</dbReference>
<keyword evidence="2" id="KW-1185">Reference proteome</keyword>
<evidence type="ECO:0000313" key="2">
    <source>
        <dbReference type="Proteomes" id="UP000799118"/>
    </source>
</evidence>
<dbReference type="AlphaFoldDB" id="A0A6A4GI48"/>
<dbReference type="EMBL" id="ML770040">
    <property type="protein sequence ID" value="KAE9385047.1"/>
    <property type="molecule type" value="Genomic_DNA"/>
</dbReference>
<gene>
    <name evidence="1" type="ORF">BT96DRAFT_950126</name>
</gene>
<sequence>MKQAPPQLALDLPTRVLSGVEIFITKYAKVLGVDVKGANELSRQIHEKGWREAIPELMKYVVKLRVPLICIIDSFDDMAIVAWCRALKPTLHRTIGNLRFFFQQLSKHLLDGDHLGGMSQNRDLTNKAALKSLFGFSSHNVHILVQEMFCVQFNQNIGDIAARLRKKCRQYTVHYQEGGGVRFGLLSARALLTSLLVDCGFYKAALVYNASSELEPGYIPYTALLKNLKRLPINFSVELIIDRVSRYLQQFSTRAASLKFEETLQFSLKWLFPEFDVAMEVAVFNKGEGFADLFIITNETYFIVELKNLTLDLFNNVTAEQLKNSPSPEKILYSSFFPPGKKGRTKHRKSYRVGELLEAAKVQATGYARAVQQGKPKWPGGLGVPIVGSDNAEWITIADKKHPHEISICTFVILLLGGSRILSAECERISTRVCYQPGPKLKGWRSFLETLSYRL</sequence>
<organism evidence="1 2">
    <name type="scientific">Gymnopus androsaceus JB14</name>
    <dbReference type="NCBI Taxonomy" id="1447944"/>
    <lineage>
        <taxon>Eukaryota</taxon>
        <taxon>Fungi</taxon>
        <taxon>Dikarya</taxon>
        <taxon>Basidiomycota</taxon>
        <taxon>Agaricomycotina</taxon>
        <taxon>Agaricomycetes</taxon>
        <taxon>Agaricomycetidae</taxon>
        <taxon>Agaricales</taxon>
        <taxon>Marasmiineae</taxon>
        <taxon>Omphalotaceae</taxon>
        <taxon>Gymnopus</taxon>
    </lineage>
</organism>
<proteinExistence type="predicted"/>
<reference evidence="1" key="1">
    <citation type="journal article" date="2019" name="Environ. Microbiol.">
        <title>Fungal ecological strategies reflected in gene transcription - a case study of two litter decomposers.</title>
        <authorList>
            <person name="Barbi F."/>
            <person name="Kohler A."/>
            <person name="Barry K."/>
            <person name="Baskaran P."/>
            <person name="Daum C."/>
            <person name="Fauchery L."/>
            <person name="Ihrmark K."/>
            <person name="Kuo A."/>
            <person name="LaButti K."/>
            <person name="Lipzen A."/>
            <person name="Morin E."/>
            <person name="Grigoriev I.V."/>
            <person name="Henrissat B."/>
            <person name="Lindahl B."/>
            <person name="Martin F."/>
        </authorList>
    </citation>
    <scope>NUCLEOTIDE SEQUENCE</scope>
    <source>
        <strain evidence="1">JB14</strain>
    </source>
</reference>
<accession>A0A6A4GI48</accession>
<protein>
    <submittedName>
        <fullName evidence="1">Uncharacterized protein</fullName>
    </submittedName>
</protein>
<name>A0A6A4GI48_9AGAR</name>
<evidence type="ECO:0000313" key="1">
    <source>
        <dbReference type="EMBL" id="KAE9385047.1"/>
    </source>
</evidence>